<evidence type="ECO:0000256" key="3">
    <source>
        <dbReference type="ARBA" id="ARBA00023015"/>
    </source>
</evidence>
<evidence type="ECO:0000313" key="8">
    <source>
        <dbReference type="EMBL" id="KAI1857732.1"/>
    </source>
</evidence>
<evidence type="ECO:0000313" key="9">
    <source>
        <dbReference type="Proteomes" id="UP000829685"/>
    </source>
</evidence>
<evidence type="ECO:0008006" key="10">
    <source>
        <dbReference type="Google" id="ProtNLM"/>
    </source>
</evidence>
<feature type="region of interest" description="Disordered" evidence="7">
    <location>
        <begin position="30"/>
        <end position="112"/>
    </location>
</feature>
<dbReference type="InterPro" id="IPR021858">
    <property type="entry name" value="Fun_TF"/>
</dbReference>
<keyword evidence="5" id="KW-0804">Transcription</keyword>
<dbReference type="OrthoDB" id="1919336at2759"/>
<dbReference type="EMBL" id="JAFIMR010000039">
    <property type="protein sequence ID" value="KAI1857732.1"/>
    <property type="molecule type" value="Genomic_DNA"/>
</dbReference>
<dbReference type="PANTHER" id="PTHR36206">
    <property type="entry name" value="ASPERCRYPTIN BIOSYNTHESIS CLUSTER-SPECIFIC TRANSCRIPTION REGULATOR ATNN-RELATED"/>
    <property type="match status" value="1"/>
</dbReference>
<dbReference type="Pfam" id="PF11951">
    <property type="entry name" value="Fungal_trans_2"/>
    <property type="match status" value="1"/>
</dbReference>
<dbReference type="GO" id="GO:0003677">
    <property type="term" value="F:DNA binding"/>
    <property type="evidence" value="ECO:0007669"/>
    <property type="project" value="UniProtKB-KW"/>
</dbReference>
<keyword evidence="4" id="KW-0238">DNA-binding</keyword>
<evidence type="ECO:0000256" key="6">
    <source>
        <dbReference type="ARBA" id="ARBA00023242"/>
    </source>
</evidence>
<dbReference type="Proteomes" id="UP000829685">
    <property type="component" value="Unassembled WGS sequence"/>
</dbReference>
<keyword evidence="6" id="KW-0539">Nucleus</keyword>
<name>A0A9P9WCX2_9PEZI</name>
<sequence length="643" mass="72916">MRTDIPIIVRPSKLRKIDISIQLKHMPVIGPPLANEKRRSRNQPKMATRLKTDRHLALPMRDDSTSARSRSVSDRSDRSDDSSDHPETSGTSTREPSSRLTRRRASKPKVRTGCKKCENLGAICEGYAPPKTARQISRAERPLLPRPQLASLAVQSADSPLQPLRNQPPLLISPGCGFELAEDDAWYFSLFRNQVAYDLSQQHQQNNFWTRSCLRDAVTMKTIRHSILSIGAYARALMDLKNDWPLLQDADRPWWPASVFNRHREAAFSHHDQALSCLREEIQTHGIDHRSTMAATLLFIVFENMTGNYHASGNLVRSGIKVLNNMGRTQSRSFVWRTYCETFEAPDEIDEMAHMFSRHSIASVLMPFPHGKSAYHMLLDDDDALSDNEENLITDYSTRSTVLHSLEHAQAVWETILPALGRFYAKALWRNLNPNYEVDTDAIDEQISFLARLQEFGAGIAVLDAVGHDETKVRQLNFLAMHHLVATILVSCCLDRTELSYDDFTPQFQEVIAKIRLYISLESHTNKTGFSNEVGVLPLVTFIAAKCRVHSIRLEALGIMRSLRSREGPWDGISLANAMAHLMQLEGQGDSQDGSGLMPPLEARYVWTNMFWDFENRRMCMQYTKVWSNGSGDLEKINRVVSG</sequence>
<evidence type="ECO:0000256" key="4">
    <source>
        <dbReference type="ARBA" id="ARBA00023125"/>
    </source>
</evidence>
<dbReference type="PANTHER" id="PTHR36206:SF4">
    <property type="entry name" value="HYPOTHETICAL CONSERVED PROTEIN (EUROFUNG)-RELATED"/>
    <property type="match status" value="1"/>
</dbReference>
<organism evidence="8 9">
    <name type="scientific">Neoarthrinium moseri</name>
    <dbReference type="NCBI Taxonomy" id="1658444"/>
    <lineage>
        <taxon>Eukaryota</taxon>
        <taxon>Fungi</taxon>
        <taxon>Dikarya</taxon>
        <taxon>Ascomycota</taxon>
        <taxon>Pezizomycotina</taxon>
        <taxon>Sordariomycetes</taxon>
        <taxon>Xylariomycetidae</taxon>
        <taxon>Amphisphaeriales</taxon>
        <taxon>Apiosporaceae</taxon>
        <taxon>Neoarthrinium</taxon>
    </lineage>
</organism>
<dbReference type="GO" id="GO:0046872">
    <property type="term" value="F:metal ion binding"/>
    <property type="evidence" value="ECO:0007669"/>
    <property type="project" value="UniProtKB-KW"/>
</dbReference>
<keyword evidence="1" id="KW-0479">Metal-binding</keyword>
<gene>
    <name evidence="8" type="ORF">JX265_011147</name>
</gene>
<feature type="compositionally biased region" description="Basic and acidic residues" evidence="7">
    <location>
        <begin position="50"/>
        <end position="87"/>
    </location>
</feature>
<evidence type="ECO:0000256" key="2">
    <source>
        <dbReference type="ARBA" id="ARBA00022833"/>
    </source>
</evidence>
<comment type="caution">
    <text evidence="8">The sequence shown here is derived from an EMBL/GenBank/DDBJ whole genome shotgun (WGS) entry which is preliminary data.</text>
</comment>
<feature type="compositionally biased region" description="Polar residues" evidence="7">
    <location>
        <begin position="88"/>
        <end position="99"/>
    </location>
</feature>
<feature type="compositionally biased region" description="Basic residues" evidence="7">
    <location>
        <begin position="100"/>
        <end position="112"/>
    </location>
</feature>
<dbReference type="AlphaFoldDB" id="A0A9P9WCX2"/>
<dbReference type="InterPro" id="IPR052360">
    <property type="entry name" value="Transcr_Regulatory_Proteins"/>
</dbReference>
<proteinExistence type="predicted"/>
<evidence type="ECO:0000256" key="5">
    <source>
        <dbReference type="ARBA" id="ARBA00023163"/>
    </source>
</evidence>
<evidence type="ECO:0000256" key="1">
    <source>
        <dbReference type="ARBA" id="ARBA00022723"/>
    </source>
</evidence>
<accession>A0A9P9WCX2</accession>
<protein>
    <recommendedName>
        <fullName evidence="10">Zn(2)-C6 fungal-type domain-containing protein</fullName>
    </recommendedName>
</protein>
<keyword evidence="3" id="KW-0805">Transcription regulation</keyword>
<evidence type="ECO:0000256" key="7">
    <source>
        <dbReference type="SAM" id="MobiDB-lite"/>
    </source>
</evidence>
<keyword evidence="2" id="KW-0862">Zinc</keyword>
<reference evidence="8" key="1">
    <citation type="submission" date="2021-03" db="EMBL/GenBank/DDBJ databases">
        <title>Revisited historic fungal species revealed as producer of novel bioactive compounds through whole genome sequencing and comparative genomics.</title>
        <authorList>
            <person name="Vignolle G.A."/>
            <person name="Hochenegger N."/>
            <person name="Mach R.L."/>
            <person name="Mach-Aigner A.R."/>
            <person name="Javad Rahimi M."/>
            <person name="Salim K.A."/>
            <person name="Chan C.M."/>
            <person name="Lim L.B.L."/>
            <person name="Cai F."/>
            <person name="Druzhinina I.S."/>
            <person name="U'Ren J.M."/>
            <person name="Derntl C."/>
        </authorList>
    </citation>
    <scope>NUCLEOTIDE SEQUENCE</scope>
    <source>
        <strain evidence="8">TUCIM 5799</strain>
    </source>
</reference>
<keyword evidence="9" id="KW-1185">Reference proteome</keyword>